<dbReference type="Pfam" id="PF14490">
    <property type="entry name" value="HHH_RecD2"/>
    <property type="match status" value="1"/>
</dbReference>
<dbReference type="GO" id="GO:0009338">
    <property type="term" value="C:exodeoxyribonuclease V complex"/>
    <property type="evidence" value="ECO:0007669"/>
    <property type="project" value="TreeGrafter"/>
</dbReference>
<dbReference type="InterPro" id="IPR006345">
    <property type="entry name" value="RecD2"/>
</dbReference>
<dbReference type="GO" id="GO:0003677">
    <property type="term" value="F:DNA binding"/>
    <property type="evidence" value="ECO:0007669"/>
    <property type="project" value="UniProtKB-UniRule"/>
</dbReference>
<evidence type="ECO:0000313" key="5">
    <source>
        <dbReference type="EMBL" id="MBC5723899.1"/>
    </source>
</evidence>
<dbReference type="EC" id="5.6.2.3" evidence="3"/>
<feature type="binding site" evidence="3">
    <location>
        <begin position="353"/>
        <end position="357"/>
    </location>
    <ligand>
        <name>ATP</name>
        <dbReference type="ChEBI" id="CHEBI:30616"/>
    </ligand>
</feature>
<dbReference type="InterPro" id="IPR029493">
    <property type="entry name" value="RecD2-like_HHH"/>
</dbReference>
<dbReference type="Proteomes" id="UP000606499">
    <property type="component" value="Unassembled WGS sequence"/>
</dbReference>
<evidence type="ECO:0000259" key="4">
    <source>
        <dbReference type="SMART" id="SM00382"/>
    </source>
</evidence>
<keyword evidence="3" id="KW-0413">Isomerase</keyword>
<sequence length="749" mass="82858">MDEREYVLIRGTVEQIVFYNQENGYAVLRLASEEGAEVTATGTFPNIGPGEQVILTGYWVTHPSYGEQFATEAFERRLPSSVRGIAEYLGSGLIRGVGQRLAARIAERFGEDTFDVLTHAPDRLTEIRGITEKKAREIGRQFIEQSEMRLLMDFLSEHNLPVSLTPLLYKRLHDSAIDALCENPYLLCDPYYDVEFRIADGLAMELGLSLLSDERADAGVLYTLTFNLDNGHTFIPMEKLTHTVCVLLSDEDVEFDEARALESILRLSERGKLVREQIAGRDAVYLRSIHDAEAYLAEMLGGMAERCFLYDFDVDELLGALMEGSEFPYSEKQKQAISVAARSGLVILTGGPGTGKTTTVRGILQVFEALGLHTLLAAPTGRAAKRLSDLTGIEARTIHRLLEAGFAAGGRTAFAHNLTNPLECDAVILDEVSMVDITLMQALVEALPHGARLVLVGDADQLPPVGPGNFLRDMIGSHRVPTIGLTEIFRQAQKSDIVMNAHAVNAGRMPVPSGADGDFFFLKRSEPSAVIETVAQLCASRLPKHYGFTPAQIQVLSPAKRQGSGTVALNRRLQEALNPPAESKLEKRFGDWIFREGDRVMQVRNNYDIVWERREDEEQGTGIFNGDVGEILQIFPQQECMVIRFDDRIATYTYDMLGELELAYAVTVHKSQGSEFDAVVLALSDGLPRRLLTRNILYTAITRAKQLLVIVGSADTVAYMVENNQKGRRYSALKARLRAEPTPNASVLG</sequence>
<gene>
    <name evidence="3" type="primary">recD2</name>
    <name evidence="5" type="ORF">H8S45_00205</name>
</gene>
<dbReference type="SMART" id="SM00382">
    <property type="entry name" value="AAA"/>
    <property type="match status" value="1"/>
</dbReference>
<keyword evidence="6" id="KW-1185">Reference proteome</keyword>
<accession>A0A923RUH5</accession>
<dbReference type="InterPro" id="IPR003593">
    <property type="entry name" value="AAA+_ATPase"/>
</dbReference>
<dbReference type="InterPro" id="IPR010994">
    <property type="entry name" value="RuvA_2-like"/>
</dbReference>
<evidence type="ECO:0000256" key="2">
    <source>
        <dbReference type="ARBA" id="ARBA00022840"/>
    </source>
</evidence>
<dbReference type="Pfam" id="PF14520">
    <property type="entry name" value="HHH_5"/>
    <property type="match status" value="1"/>
</dbReference>
<evidence type="ECO:0000256" key="3">
    <source>
        <dbReference type="HAMAP-Rule" id="MF_01488"/>
    </source>
</evidence>
<evidence type="ECO:0000256" key="1">
    <source>
        <dbReference type="ARBA" id="ARBA00022741"/>
    </source>
</evidence>
<dbReference type="Gene3D" id="3.40.50.300">
    <property type="entry name" value="P-loop containing nucleotide triphosphate hydrolases"/>
    <property type="match status" value="2"/>
</dbReference>
<dbReference type="RefSeq" id="WP_147573631.1">
    <property type="nucleotide sequence ID" value="NZ_JACOPL010000001.1"/>
</dbReference>
<dbReference type="CDD" id="cd18809">
    <property type="entry name" value="SF1_C_RecD"/>
    <property type="match status" value="1"/>
</dbReference>
<keyword evidence="1 3" id="KW-0547">Nucleotide-binding</keyword>
<comment type="function">
    <text evidence="3">DNA-dependent ATPase and ATP-dependent 5'-3' DNA helicase. Has no activity on blunt DNA or DNA with 3'-overhangs, requires at least 10 bases of 5'-ssDNA for helicase activity.</text>
</comment>
<keyword evidence="3" id="KW-0378">Hydrolase</keyword>
<evidence type="ECO:0000313" key="6">
    <source>
        <dbReference type="Proteomes" id="UP000606499"/>
    </source>
</evidence>
<dbReference type="InterPro" id="IPR027417">
    <property type="entry name" value="P-loop_NTPase"/>
</dbReference>
<dbReference type="Pfam" id="PF18335">
    <property type="entry name" value="SH3_13"/>
    <property type="match status" value="1"/>
</dbReference>
<dbReference type="InterPro" id="IPR055446">
    <property type="entry name" value="RecD2_N_OB"/>
</dbReference>
<proteinExistence type="inferred from homology"/>
<comment type="similarity">
    <text evidence="3">Belongs to the RecD family. RecD2 subfamily.</text>
</comment>
<dbReference type="NCBIfam" id="TIGR01448">
    <property type="entry name" value="recD_rel"/>
    <property type="match status" value="1"/>
</dbReference>
<keyword evidence="3 5" id="KW-0347">Helicase</keyword>
<dbReference type="Pfam" id="PF23139">
    <property type="entry name" value="OB_YrrC"/>
    <property type="match status" value="1"/>
</dbReference>
<dbReference type="CDD" id="cd17933">
    <property type="entry name" value="DEXSc_RecD-like"/>
    <property type="match status" value="1"/>
</dbReference>
<dbReference type="InterPro" id="IPR041451">
    <property type="entry name" value="RecD2_SH13"/>
</dbReference>
<dbReference type="InterPro" id="IPR027785">
    <property type="entry name" value="UvrD-like_helicase_C"/>
</dbReference>
<reference evidence="5" key="1">
    <citation type="submission" date="2020-08" db="EMBL/GenBank/DDBJ databases">
        <title>Genome public.</title>
        <authorList>
            <person name="Liu C."/>
            <person name="Sun Q."/>
        </authorList>
    </citation>
    <scope>NUCLEOTIDE SEQUENCE</scope>
    <source>
        <strain evidence="5">NSJ-28</strain>
    </source>
</reference>
<comment type="catalytic activity">
    <reaction evidence="3">
        <text>ATP + H2O = ADP + phosphate + H(+)</text>
        <dbReference type="Rhea" id="RHEA:13065"/>
        <dbReference type="ChEBI" id="CHEBI:15377"/>
        <dbReference type="ChEBI" id="CHEBI:15378"/>
        <dbReference type="ChEBI" id="CHEBI:30616"/>
        <dbReference type="ChEBI" id="CHEBI:43474"/>
        <dbReference type="ChEBI" id="CHEBI:456216"/>
        <dbReference type="EC" id="5.6.2.3"/>
    </reaction>
</comment>
<dbReference type="GO" id="GO:0043139">
    <property type="term" value="F:5'-3' DNA helicase activity"/>
    <property type="evidence" value="ECO:0007669"/>
    <property type="project" value="UniProtKB-UniRule"/>
</dbReference>
<dbReference type="GO" id="GO:0017116">
    <property type="term" value="F:single-stranded DNA helicase activity"/>
    <property type="evidence" value="ECO:0007669"/>
    <property type="project" value="TreeGrafter"/>
</dbReference>
<dbReference type="HAMAP" id="MF_01488">
    <property type="entry name" value="RecD2"/>
    <property type="match status" value="1"/>
</dbReference>
<dbReference type="EMBL" id="JACOPL010000001">
    <property type="protein sequence ID" value="MBC5723899.1"/>
    <property type="molecule type" value="Genomic_DNA"/>
</dbReference>
<dbReference type="GO" id="GO:0016787">
    <property type="term" value="F:hydrolase activity"/>
    <property type="evidence" value="ECO:0007669"/>
    <property type="project" value="UniProtKB-KW"/>
</dbReference>
<dbReference type="Pfam" id="PF13538">
    <property type="entry name" value="UvrD_C_2"/>
    <property type="match status" value="1"/>
</dbReference>
<protein>
    <recommendedName>
        <fullName evidence="3">ATP-dependent RecD2 DNA helicase</fullName>
        <ecNumber evidence="3">5.6.2.3</ecNumber>
    </recommendedName>
    <alternativeName>
        <fullName evidence="3">DNA 5'-3' helicase subunit RecD2</fullName>
    </alternativeName>
</protein>
<organism evidence="5 6">
    <name type="scientific">Agathobaculum faecis</name>
    <dbReference type="NCBI Taxonomy" id="2763013"/>
    <lineage>
        <taxon>Bacteria</taxon>
        <taxon>Bacillati</taxon>
        <taxon>Bacillota</taxon>
        <taxon>Clostridia</taxon>
        <taxon>Eubacteriales</taxon>
        <taxon>Butyricicoccaceae</taxon>
        <taxon>Agathobaculum</taxon>
    </lineage>
</organism>
<name>A0A923RUH5_9FIRM</name>
<dbReference type="SUPFAM" id="SSF47781">
    <property type="entry name" value="RuvA domain 2-like"/>
    <property type="match status" value="1"/>
</dbReference>
<dbReference type="PANTHER" id="PTHR43788:SF6">
    <property type="entry name" value="DNA HELICASE B"/>
    <property type="match status" value="1"/>
</dbReference>
<feature type="domain" description="AAA+ ATPase" evidence="4">
    <location>
        <begin position="342"/>
        <end position="655"/>
    </location>
</feature>
<dbReference type="GO" id="GO:0006310">
    <property type="term" value="P:DNA recombination"/>
    <property type="evidence" value="ECO:0007669"/>
    <property type="project" value="InterPro"/>
</dbReference>
<keyword evidence="3" id="KW-0238">DNA-binding</keyword>
<dbReference type="Pfam" id="PF13604">
    <property type="entry name" value="AAA_30"/>
    <property type="match status" value="1"/>
</dbReference>
<dbReference type="InterPro" id="IPR050534">
    <property type="entry name" value="Coronavir_polyprotein_1ab"/>
</dbReference>
<keyword evidence="2 3" id="KW-0067">ATP-binding</keyword>
<dbReference type="PANTHER" id="PTHR43788">
    <property type="entry name" value="DNA2/NAM7 HELICASE FAMILY MEMBER"/>
    <property type="match status" value="1"/>
</dbReference>
<dbReference type="Gene3D" id="2.30.30.940">
    <property type="match status" value="1"/>
</dbReference>
<dbReference type="Gene3D" id="1.10.150.20">
    <property type="entry name" value="5' to 3' exonuclease, C-terminal subdomain"/>
    <property type="match status" value="1"/>
</dbReference>
<dbReference type="AlphaFoldDB" id="A0A923RUH5"/>
<comment type="caution">
    <text evidence="5">The sequence shown here is derived from an EMBL/GenBank/DDBJ whole genome shotgun (WGS) entry which is preliminary data.</text>
</comment>
<dbReference type="Gene3D" id="1.10.10.2220">
    <property type="match status" value="1"/>
</dbReference>
<dbReference type="SUPFAM" id="SSF52540">
    <property type="entry name" value="P-loop containing nucleoside triphosphate hydrolases"/>
    <property type="match status" value="1"/>
</dbReference>
<dbReference type="GO" id="GO:0005524">
    <property type="term" value="F:ATP binding"/>
    <property type="evidence" value="ECO:0007669"/>
    <property type="project" value="UniProtKB-UniRule"/>
</dbReference>